<comment type="caution">
    <text evidence="1">The sequence shown here is derived from an EMBL/GenBank/DDBJ whole genome shotgun (WGS) entry which is preliminary data.</text>
</comment>
<dbReference type="Proteomes" id="UP000269669">
    <property type="component" value="Unassembled WGS sequence"/>
</dbReference>
<dbReference type="AlphaFoldDB" id="A0A428MQ89"/>
<reference evidence="1 2" key="1">
    <citation type="submission" date="2018-12" db="EMBL/GenBank/DDBJ databases">
        <title>Sequencing of bacterial isolates from soil warming experiment in Harvard Forest, Massachusetts, USA.</title>
        <authorList>
            <person name="Deangelis K."/>
        </authorList>
    </citation>
    <scope>NUCLEOTIDE SEQUENCE [LARGE SCALE GENOMIC DNA]</scope>
    <source>
        <strain evidence="1 2">EB153</strain>
    </source>
</reference>
<evidence type="ECO:0000313" key="1">
    <source>
        <dbReference type="EMBL" id="RSL19064.1"/>
    </source>
</evidence>
<evidence type="ECO:0000313" key="2">
    <source>
        <dbReference type="Proteomes" id="UP000269669"/>
    </source>
</evidence>
<name>A0A428MQ89_9BACT</name>
<dbReference type="EMBL" id="RSDW01000001">
    <property type="protein sequence ID" value="RSL19064.1"/>
    <property type="molecule type" value="Genomic_DNA"/>
</dbReference>
<keyword evidence="2" id="KW-1185">Reference proteome</keyword>
<sequence length="88" mass="9703">MVLQRAGFGVDAADSFEKFQDCIAQAKAPYRLFLLGYSIPDPDRVRIIASVADSTTLIYQVPELIPPLQLVNDVRELLLGVDEAPKLS</sequence>
<organism evidence="1 2">
    <name type="scientific">Edaphobacter aggregans</name>
    <dbReference type="NCBI Taxonomy" id="570835"/>
    <lineage>
        <taxon>Bacteria</taxon>
        <taxon>Pseudomonadati</taxon>
        <taxon>Acidobacteriota</taxon>
        <taxon>Terriglobia</taxon>
        <taxon>Terriglobales</taxon>
        <taxon>Acidobacteriaceae</taxon>
        <taxon>Edaphobacter</taxon>
    </lineage>
</organism>
<proteinExistence type="predicted"/>
<protein>
    <submittedName>
        <fullName evidence="1">Uncharacterized protein</fullName>
    </submittedName>
</protein>
<accession>A0A428MQ89</accession>
<gene>
    <name evidence="1" type="ORF">EDE15_4683</name>
</gene>